<comment type="caution">
    <text evidence="3">The sequence shown here is derived from an EMBL/GenBank/DDBJ whole genome shotgun (WGS) entry which is preliminary data.</text>
</comment>
<dbReference type="GO" id="GO:0004527">
    <property type="term" value="F:exonuclease activity"/>
    <property type="evidence" value="ECO:0007669"/>
    <property type="project" value="UniProtKB-KW"/>
</dbReference>
<gene>
    <name evidence="3" type="ORF">DFR79_106119</name>
</gene>
<evidence type="ECO:0000256" key="2">
    <source>
        <dbReference type="SAM" id="MobiDB-lite"/>
    </source>
</evidence>
<keyword evidence="3" id="KW-0378">Hydrolase</keyword>
<keyword evidence="3" id="KW-0540">Nuclease</keyword>
<feature type="compositionally biased region" description="Basic and acidic residues" evidence="2">
    <location>
        <begin position="324"/>
        <end position="333"/>
    </location>
</feature>
<protein>
    <submittedName>
        <fullName evidence="3">Exonuclease SbcC</fullName>
    </submittedName>
</protein>
<evidence type="ECO:0000313" key="4">
    <source>
        <dbReference type="Proteomes" id="UP000295064"/>
    </source>
</evidence>
<dbReference type="OrthoDB" id="1860825at2"/>
<dbReference type="SUPFAM" id="SSF52540">
    <property type="entry name" value="P-loop containing nucleoside triphosphate hydrolases"/>
    <property type="match status" value="1"/>
</dbReference>
<dbReference type="Gene3D" id="3.40.50.300">
    <property type="entry name" value="P-loop containing nucleotide triphosphate hydrolases"/>
    <property type="match status" value="1"/>
</dbReference>
<proteinExistence type="predicted"/>
<dbReference type="Proteomes" id="UP000295064">
    <property type="component" value="Unassembled WGS sequence"/>
</dbReference>
<keyword evidence="1" id="KW-0175">Coiled coil</keyword>
<evidence type="ECO:0000313" key="3">
    <source>
        <dbReference type="EMBL" id="TDO92306.1"/>
    </source>
</evidence>
<dbReference type="AlphaFoldDB" id="A0A4R6LV27"/>
<feature type="region of interest" description="Disordered" evidence="2">
    <location>
        <begin position="314"/>
        <end position="333"/>
    </location>
</feature>
<name>A0A4R6LV27_9FIRM</name>
<feature type="coiled-coil region" evidence="1">
    <location>
        <begin position="168"/>
        <end position="195"/>
    </location>
</feature>
<evidence type="ECO:0000256" key="1">
    <source>
        <dbReference type="SAM" id="Coils"/>
    </source>
</evidence>
<organism evidence="3 4">
    <name type="scientific">Halanaerobium saccharolyticum</name>
    <dbReference type="NCBI Taxonomy" id="43595"/>
    <lineage>
        <taxon>Bacteria</taxon>
        <taxon>Bacillati</taxon>
        <taxon>Bacillota</taxon>
        <taxon>Clostridia</taxon>
        <taxon>Halanaerobiales</taxon>
        <taxon>Halanaerobiaceae</taxon>
        <taxon>Halanaerobium</taxon>
    </lineage>
</organism>
<sequence>MKIKKIKISNYIGIEEFDWDPSPGINIIEGPKGTGKSSITESIERVFSNNQRRTEVIRHGEDEALLFVATDEGLEIDRRLRNDKSDYLKLQGDMISKSTEGQLRKFLSGDIFRPLDFIDLKISEQTEIILSMIKMDYSADEINGWFGEDVLSNINTSKHLLQILKDIENKYYKERQEVNRQIKSLEAQVKGIERELPPNYDGEKWQNEKVQEYYDKVSKARDINQKIDKAESIRENFEDRIAKIKAEGQSERNDIREEYRNKKEEIKELIELKKNKIEQKKKEIVEVDNQLKTDNELVDDWLQKEIEILKAKAKQEKEENEENASNRKHEINETIQYQREKISAKKSELNGLDNQLELELKSVDQETAQKIENQKNSLGSAKDFLDKKEKIDIKPLQDKADEVAEMREYLNEWNRMVDIRDGKLAKKKDYSDHLTNLIEIAREKPGELLKQHELPLEGISVDEEGLIRIDGILLDGLSDGEKIEVAFKIALQRMGRLKVMCLDGFNNLNQSEQQKILSMCEENDIQAFVTITKDTEDGKRKIRSGNNE</sequence>
<dbReference type="RefSeq" id="WP_133514547.1">
    <property type="nucleotide sequence ID" value="NZ_SNWX01000006.1"/>
</dbReference>
<keyword evidence="3" id="KW-0269">Exonuclease</keyword>
<reference evidence="3 4" key="1">
    <citation type="submission" date="2019-03" db="EMBL/GenBank/DDBJ databases">
        <title>Subsurface microbial communities from deep shales in Ohio and West Virginia, USA.</title>
        <authorList>
            <person name="Wrighton K."/>
        </authorList>
    </citation>
    <scope>NUCLEOTIDE SEQUENCE [LARGE SCALE GENOMIC DNA]</scope>
    <source>
        <strain evidence="3 4">MA284_T2</strain>
    </source>
</reference>
<dbReference type="EMBL" id="SNWX01000006">
    <property type="protein sequence ID" value="TDO92306.1"/>
    <property type="molecule type" value="Genomic_DNA"/>
</dbReference>
<dbReference type="InterPro" id="IPR027417">
    <property type="entry name" value="P-loop_NTPase"/>
</dbReference>
<accession>A0A4R6LV27</accession>